<reference evidence="3 4" key="1">
    <citation type="journal article" date="2015" name="Genome Announc.">
        <title>Expanding the biotechnology potential of lactobacilli through comparative genomics of 213 strains and associated genera.</title>
        <authorList>
            <person name="Sun Z."/>
            <person name="Harris H.M."/>
            <person name="McCann A."/>
            <person name="Guo C."/>
            <person name="Argimon S."/>
            <person name="Zhang W."/>
            <person name="Yang X."/>
            <person name="Jeffery I.B."/>
            <person name="Cooney J.C."/>
            <person name="Kagawa T.F."/>
            <person name="Liu W."/>
            <person name="Song Y."/>
            <person name="Salvetti E."/>
            <person name="Wrobel A."/>
            <person name="Rasinkangas P."/>
            <person name="Parkhill J."/>
            <person name="Rea M.C."/>
            <person name="O'Sullivan O."/>
            <person name="Ritari J."/>
            <person name="Douillard F.P."/>
            <person name="Paul Ross R."/>
            <person name="Yang R."/>
            <person name="Briner A.E."/>
            <person name="Felis G.E."/>
            <person name="de Vos W.M."/>
            <person name="Barrangou R."/>
            <person name="Klaenhammer T.R."/>
            <person name="Caufield P.W."/>
            <person name="Cui Y."/>
            <person name="Zhang H."/>
            <person name="O'Toole P.W."/>
        </authorList>
    </citation>
    <scope>NUCLEOTIDE SEQUENCE [LARGE SCALE GENOMIC DNA]</scope>
    <source>
        <strain evidence="3 4">DSM 18630</strain>
    </source>
</reference>
<gene>
    <name evidence="3" type="ORF">FC89_GL001401</name>
</gene>
<evidence type="ECO:0000313" key="4">
    <source>
        <dbReference type="Proteomes" id="UP000051451"/>
    </source>
</evidence>
<dbReference type="SUPFAM" id="SSF51569">
    <property type="entry name" value="Aldolase"/>
    <property type="match status" value="1"/>
</dbReference>
<dbReference type="PANTHER" id="PTHR10683:SF28">
    <property type="entry name" value="TRANSALDOLASE C"/>
    <property type="match status" value="1"/>
</dbReference>
<dbReference type="InterPro" id="IPR018225">
    <property type="entry name" value="Transaldolase_AS"/>
</dbReference>
<comment type="subcellular location">
    <subcellularLocation>
        <location evidence="1">Cytoplasm</location>
    </subcellularLocation>
</comment>
<dbReference type="PATRIC" id="fig|1423750.3.peg.1436"/>
<dbReference type="InterPro" id="IPR001585">
    <property type="entry name" value="TAL/FSA"/>
</dbReference>
<name>A0A0R1VIW3_9LACO</name>
<dbReference type="STRING" id="1423750.FC89_GL001401"/>
<dbReference type="NCBIfam" id="NF009299">
    <property type="entry name" value="PRK12656.1"/>
    <property type="match status" value="1"/>
</dbReference>
<dbReference type="EMBL" id="AZGB01000018">
    <property type="protein sequence ID" value="KRM05694.1"/>
    <property type="molecule type" value="Genomic_DNA"/>
</dbReference>
<organism evidence="3 4">
    <name type="scientific">Liquorilactobacillus ghanensis DSM 18630</name>
    <dbReference type="NCBI Taxonomy" id="1423750"/>
    <lineage>
        <taxon>Bacteria</taxon>
        <taxon>Bacillati</taxon>
        <taxon>Bacillota</taxon>
        <taxon>Bacilli</taxon>
        <taxon>Lactobacillales</taxon>
        <taxon>Lactobacillaceae</taxon>
        <taxon>Liquorilactobacillus</taxon>
    </lineage>
</organism>
<keyword evidence="2" id="KW-0704">Schiff base</keyword>
<dbReference type="PANTHER" id="PTHR10683">
    <property type="entry name" value="TRANSALDOLASE"/>
    <property type="match status" value="1"/>
</dbReference>
<evidence type="ECO:0000256" key="1">
    <source>
        <dbReference type="ARBA" id="ARBA00004496"/>
    </source>
</evidence>
<comment type="caution">
    <text evidence="3">The sequence shown here is derived from an EMBL/GenBank/DDBJ whole genome shotgun (WGS) entry which is preliminary data.</text>
</comment>
<dbReference type="GO" id="GO:0016832">
    <property type="term" value="F:aldehyde-lyase activity"/>
    <property type="evidence" value="ECO:0007669"/>
    <property type="project" value="InterPro"/>
</dbReference>
<dbReference type="AlphaFoldDB" id="A0A0R1VIW3"/>
<keyword evidence="4" id="KW-1185">Reference proteome</keyword>
<dbReference type="Gene3D" id="3.20.20.70">
    <property type="entry name" value="Aldolase class I"/>
    <property type="match status" value="1"/>
</dbReference>
<dbReference type="Pfam" id="PF00923">
    <property type="entry name" value="TAL_FSA"/>
    <property type="match status" value="1"/>
</dbReference>
<dbReference type="PROSITE" id="PS01054">
    <property type="entry name" value="TRANSALDOLASE_1"/>
    <property type="match status" value="1"/>
</dbReference>
<dbReference type="GO" id="GO:0005975">
    <property type="term" value="P:carbohydrate metabolic process"/>
    <property type="evidence" value="ECO:0007669"/>
    <property type="project" value="InterPro"/>
</dbReference>
<proteinExistence type="predicted"/>
<dbReference type="GO" id="GO:0005737">
    <property type="term" value="C:cytoplasm"/>
    <property type="evidence" value="ECO:0007669"/>
    <property type="project" value="UniProtKB-SubCell"/>
</dbReference>
<dbReference type="InterPro" id="IPR013785">
    <property type="entry name" value="Aldolase_TIM"/>
</dbReference>
<protein>
    <submittedName>
        <fullName evidence="3">Fructose-6-phosphate aldolase</fullName>
    </submittedName>
</protein>
<evidence type="ECO:0000256" key="2">
    <source>
        <dbReference type="ARBA" id="ARBA00023270"/>
    </source>
</evidence>
<dbReference type="InterPro" id="IPR033919">
    <property type="entry name" value="TSA/FSA_arc/bac"/>
</dbReference>
<dbReference type="Proteomes" id="UP000051451">
    <property type="component" value="Unassembled WGS sequence"/>
</dbReference>
<evidence type="ECO:0000313" key="3">
    <source>
        <dbReference type="EMBL" id="KRM05694.1"/>
    </source>
</evidence>
<accession>A0A0R1VIW3</accession>
<sequence>MLDTVNLPLIEKYSKIIKLSGVTSNPSIIKREGKIDFFNHLRKIRKIIGQTAKLHVQVTGRSTADMITDAHRILAEIDNDVYIKVPTNEAGLAAIKQLKNEGIHITATAIYSELQGFLAVAAGADYLAPYYNRMLNMNIDAAYVIRALNHEISQERSATKILAASFHNCQQVNEAIESGADAVTIGPDILKTALTNPAINAAIKDFTDDWESIYGKDSIITKL</sequence>
<dbReference type="CDD" id="cd00956">
    <property type="entry name" value="Transaldolase_FSA"/>
    <property type="match status" value="1"/>
</dbReference>